<keyword evidence="2" id="KW-0812">Transmembrane</keyword>
<evidence type="ECO:0000256" key="2">
    <source>
        <dbReference type="SAM" id="Phobius"/>
    </source>
</evidence>
<evidence type="ECO:0000313" key="3">
    <source>
        <dbReference type="EMBL" id="KMU81048.1"/>
    </source>
</evidence>
<proteinExistence type="predicted"/>
<dbReference type="STRING" id="454286.A0A0J8RAX7"/>
<keyword evidence="2" id="KW-1133">Transmembrane helix</keyword>
<accession>A0A0J8RAX7</accession>
<feature type="region of interest" description="Disordered" evidence="1">
    <location>
        <begin position="1"/>
        <end position="88"/>
    </location>
</feature>
<dbReference type="Proteomes" id="UP000054559">
    <property type="component" value="Unassembled WGS sequence"/>
</dbReference>
<dbReference type="AlphaFoldDB" id="A0A0J8RAX7"/>
<reference evidence="4" key="1">
    <citation type="journal article" date="2010" name="Genome Res.">
        <title>Population genomic sequencing of Coccidioides fungi reveals recent hybridization and transposon control.</title>
        <authorList>
            <person name="Neafsey D.E."/>
            <person name="Barker B.M."/>
            <person name="Sharpton T.J."/>
            <person name="Stajich J.E."/>
            <person name="Park D.J."/>
            <person name="Whiston E."/>
            <person name="Hung C.-Y."/>
            <person name="McMahan C."/>
            <person name="White J."/>
            <person name="Sykes S."/>
            <person name="Heiman D."/>
            <person name="Young S."/>
            <person name="Zeng Q."/>
            <person name="Abouelleil A."/>
            <person name="Aftuck L."/>
            <person name="Bessette D."/>
            <person name="Brown A."/>
            <person name="FitzGerald M."/>
            <person name="Lui A."/>
            <person name="Macdonald J.P."/>
            <person name="Priest M."/>
            <person name="Orbach M.J."/>
            <person name="Galgiani J.N."/>
            <person name="Kirkland T.N."/>
            <person name="Cole G.T."/>
            <person name="Birren B.W."/>
            <person name="Henn M.R."/>
            <person name="Taylor J.W."/>
            <person name="Rounsley S.D."/>
        </authorList>
    </citation>
    <scope>NUCLEOTIDE SEQUENCE [LARGE SCALE GENOMIC DNA]</scope>
    <source>
        <strain evidence="4">RMSCC 3703</strain>
    </source>
</reference>
<gene>
    <name evidence="3" type="ORF">CISG_02427</name>
</gene>
<organism evidence="3 4">
    <name type="scientific">Coccidioides immitis RMSCC 3703</name>
    <dbReference type="NCBI Taxonomy" id="454286"/>
    <lineage>
        <taxon>Eukaryota</taxon>
        <taxon>Fungi</taxon>
        <taxon>Dikarya</taxon>
        <taxon>Ascomycota</taxon>
        <taxon>Pezizomycotina</taxon>
        <taxon>Eurotiomycetes</taxon>
        <taxon>Eurotiomycetidae</taxon>
        <taxon>Onygenales</taxon>
        <taxon>Onygenaceae</taxon>
        <taxon>Coccidioides</taxon>
    </lineage>
</organism>
<protein>
    <submittedName>
        <fullName evidence="3">Uncharacterized protein</fullName>
    </submittedName>
</protein>
<evidence type="ECO:0000256" key="1">
    <source>
        <dbReference type="SAM" id="MobiDB-lite"/>
    </source>
</evidence>
<keyword evidence="2" id="KW-0472">Membrane</keyword>
<dbReference type="EMBL" id="DS268125">
    <property type="protein sequence ID" value="KMU81048.1"/>
    <property type="molecule type" value="Genomic_DNA"/>
</dbReference>
<name>A0A0J8RAX7_COCIT</name>
<feature type="transmembrane region" description="Helical" evidence="2">
    <location>
        <begin position="102"/>
        <end position="121"/>
    </location>
</feature>
<evidence type="ECO:0000313" key="4">
    <source>
        <dbReference type="Proteomes" id="UP000054559"/>
    </source>
</evidence>
<sequence length="135" mass="15048">MTLTRSQTGKTPKKVQPDGFVETPSRRITRSRASKSPEYNEAELSSSQMIDSGKPRKRREVEKPVEDVQAETRSNGAACPAATTEAKAEQVVEHTDHFEFGGSWGVLSMMIGFPLLMYYMWIGRRVLRRASPSAG</sequence>
<feature type="compositionally biased region" description="Polar residues" evidence="1">
    <location>
        <begin position="1"/>
        <end position="10"/>
    </location>
</feature>